<dbReference type="GO" id="GO:0017168">
    <property type="term" value="F:5-oxoprolinase (ATP-hydrolyzing) activity"/>
    <property type="evidence" value="ECO:0007669"/>
    <property type="project" value="TreeGrafter"/>
</dbReference>
<protein>
    <submittedName>
        <fullName evidence="6">5-oxoprolinase</fullName>
    </submittedName>
</protein>
<feature type="domain" description="Acetophenone carboxylase-like C-terminal" evidence="5">
    <location>
        <begin position="567"/>
        <end position="714"/>
    </location>
</feature>
<feature type="domain" description="Hydantoinase B/oxoprolinase" evidence="3">
    <location>
        <begin position="745"/>
        <end position="1250"/>
    </location>
</feature>
<sequence length="1251" mass="136511">MANKYFQLFVDTGGTFTDCIGIDEMGTEYRQKVLSSSSLRSTIEKVISANQCVIADTWNLHRDIFNGFSFRLLQQKTAGGKVVSFDVQKRILDLDAPCFTPEMEGSNFELTSHEEAPVLGARLITQTGLNEVFPDLHLKLGSTKGTNALLENKGAKTLFIVTKGFADLLEIGNQARPDIFAMNVEKSRQLTHQIIEVDERIESTGKVLKPLDFDGLKKKLNEVDLNEIESVAIALMNAFINPEHEHQLAQLLKNMGFRFVSQSSELSPLIKLLNRAETAVVNAYLCPIIHSYVNRIAEKTGRNLFQIMTSAGGLVSADKFHPKDSLLSGPAGGVVGAREIGGKEGYAKLITFDMGGTSTDVSRIDGEFDYRYELQVGDARINSPAIAIETVAAGGGSICGFDGYKLFVGPESAGAYPGPACYGAGGPLTITDVNLLLNRLDASQFGIPVFRNEAEKRLEELLNSMRKSTGDQVSAKTVLNGFIAIANEIMAGAIRKISITKGYDPKNFALVAFGGAGGLHTCDIAEILGIENILLPKDAGLLSAYGIGNASVERFAEKQVLQDLSEVDNLLPDWFNEIETEATKKLQNEGFNKEKISIRQRMVFMRFAGQDSSLEIHFSDVEELITDFHQQYKKVYGHTVSNRAIEIEAIRVLAAVENTDKETITTTKTSYLPEPLKTTENGTTVFVRNELKAGAQITGPALFLDSFSTTFVKNGWSLELQHSGTAILKSQTENQQADTMQNRETELELFTNRFMAIAENMGALLQRTSLSVNIKERLDFSCALLDKDGRLVANAPHIPVHLGGLGVCVRELIKHFDFKEGDTIVTNHPKYGGSHLPDVTLVTPVFYSGERVGFVVNRAHHSEIGGISPGSMPPNAKNLEEEGVCIAPFYLVKNGQPDWDGMRKILLSSKFPTRSVEENLADLNAALAANKNGSEALTDLIYKHGKETVQNYLDLLREHASQKMKATLQKFKNGNYSATEYLDDGSKLKVNIQLNDGNCSIDFTGSSAVHKGNMNATEAIVKSVSIYVLRLLLNETIPLNDGLLEPVDFILPTGLLNPDFDDDPAKCPAVVGGNVEISQRLTDTLLKAFGVVAASQGTMNNTLFGNKNFGYYETICGGCGAGNGFNGASAVHHHMTNTRITDPEIMEHRYPVRLEEFSIRKNSGGSGKWHGGDGVKRVLKFLEPVNLSVLTQRRKSGPFGLNGGKDGKPGCQKVVRANGEEVVLDSIQNINMEQGDTFIIETPGGGGYGTE</sequence>
<dbReference type="InterPro" id="IPR003692">
    <property type="entry name" value="Hydantoinase_B"/>
</dbReference>
<dbReference type="InterPro" id="IPR008040">
    <property type="entry name" value="Hydant_A_N"/>
</dbReference>
<evidence type="ECO:0000259" key="2">
    <source>
        <dbReference type="Pfam" id="PF01968"/>
    </source>
</evidence>
<dbReference type="InterPro" id="IPR049517">
    <property type="entry name" value="ACX-like_C"/>
</dbReference>
<evidence type="ECO:0000259" key="3">
    <source>
        <dbReference type="Pfam" id="PF02538"/>
    </source>
</evidence>
<dbReference type="RefSeq" id="WP_045032097.1">
    <property type="nucleotide sequence ID" value="NZ_JRHC01000005.1"/>
</dbReference>
<feature type="domain" description="Hydantoinase/oxoprolinase N-terminal" evidence="4">
    <location>
        <begin position="104"/>
        <end position="255"/>
    </location>
</feature>
<dbReference type="PANTHER" id="PTHR11365:SF23">
    <property type="entry name" value="HYPOTHETICAL 5-OXOPROLINASE (EUROFUNG)-RELATED"/>
    <property type="match status" value="1"/>
</dbReference>
<dbReference type="InterPro" id="IPR002821">
    <property type="entry name" value="Hydantoinase_A"/>
</dbReference>
<dbReference type="EMBL" id="JRHC01000005">
    <property type="protein sequence ID" value="KJF42422.1"/>
    <property type="molecule type" value="Genomic_DNA"/>
</dbReference>
<dbReference type="PANTHER" id="PTHR11365">
    <property type="entry name" value="5-OXOPROLINASE RELATED"/>
    <property type="match status" value="1"/>
</dbReference>
<dbReference type="OrthoDB" id="9768323at2"/>
<dbReference type="PATRIC" id="fig|1544798.3.peg.3723"/>
<dbReference type="InterPro" id="IPR045079">
    <property type="entry name" value="Oxoprolinase-like"/>
</dbReference>
<dbReference type="Pfam" id="PF02538">
    <property type="entry name" value="Hydantoinase_B"/>
    <property type="match status" value="1"/>
</dbReference>
<evidence type="ECO:0000313" key="6">
    <source>
        <dbReference type="EMBL" id="KJF42422.1"/>
    </source>
</evidence>
<evidence type="ECO:0000259" key="4">
    <source>
        <dbReference type="Pfam" id="PF05378"/>
    </source>
</evidence>
<accession>A0A0D8J696</accession>
<dbReference type="Pfam" id="PF05378">
    <property type="entry name" value="Hydant_A_N"/>
    <property type="match status" value="1"/>
</dbReference>
<name>A0A0D8J696_9BACT</name>
<dbReference type="GO" id="GO:0006749">
    <property type="term" value="P:glutathione metabolic process"/>
    <property type="evidence" value="ECO:0007669"/>
    <property type="project" value="TreeGrafter"/>
</dbReference>
<dbReference type="AlphaFoldDB" id="A0A0D8J696"/>
<dbReference type="GO" id="GO:0005829">
    <property type="term" value="C:cytosol"/>
    <property type="evidence" value="ECO:0007669"/>
    <property type="project" value="TreeGrafter"/>
</dbReference>
<comment type="caution">
    <text evidence="6">The sequence shown here is derived from an EMBL/GenBank/DDBJ whole genome shotgun (WGS) entry which is preliminary data.</text>
</comment>
<dbReference type="Proteomes" id="UP000032544">
    <property type="component" value="Unassembled WGS sequence"/>
</dbReference>
<dbReference type="STRING" id="1544798.LH29_17780"/>
<proteinExistence type="inferred from homology"/>
<evidence type="ECO:0000259" key="5">
    <source>
        <dbReference type="Pfam" id="PF19278"/>
    </source>
</evidence>
<feature type="domain" description="Hydantoinase A/oxoprolinase" evidence="2">
    <location>
        <begin position="275"/>
        <end position="553"/>
    </location>
</feature>
<dbReference type="Pfam" id="PF01968">
    <property type="entry name" value="Hydantoinase_A"/>
    <property type="match status" value="1"/>
</dbReference>
<reference evidence="6 7" key="1">
    <citation type="submission" date="2014-09" db="EMBL/GenBank/DDBJ databases">
        <title>Draft Genome Sequence of Draconibacterium sp. JN14CK-3.</title>
        <authorList>
            <person name="Dong C."/>
            <person name="Lai Q."/>
            <person name="Shao Z."/>
        </authorList>
    </citation>
    <scope>NUCLEOTIDE SEQUENCE [LARGE SCALE GENOMIC DNA]</scope>
    <source>
        <strain evidence="6 7">JN14CK-3</strain>
    </source>
</reference>
<keyword evidence="7" id="KW-1185">Reference proteome</keyword>
<evidence type="ECO:0000256" key="1">
    <source>
        <dbReference type="ARBA" id="ARBA00010403"/>
    </source>
</evidence>
<organism evidence="6 7">
    <name type="scientific">Draconibacterium sediminis</name>
    <dbReference type="NCBI Taxonomy" id="1544798"/>
    <lineage>
        <taxon>Bacteria</taxon>
        <taxon>Pseudomonadati</taxon>
        <taxon>Bacteroidota</taxon>
        <taxon>Bacteroidia</taxon>
        <taxon>Marinilabiliales</taxon>
        <taxon>Prolixibacteraceae</taxon>
        <taxon>Draconibacterium</taxon>
    </lineage>
</organism>
<comment type="similarity">
    <text evidence="1">Belongs to the oxoprolinase family.</text>
</comment>
<gene>
    <name evidence="6" type="ORF">LH29_17780</name>
</gene>
<evidence type="ECO:0000313" key="7">
    <source>
        <dbReference type="Proteomes" id="UP000032544"/>
    </source>
</evidence>
<dbReference type="Pfam" id="PF19278">
    <property type="entry name" value="Hydant_A_C"/>
    <property type="match status" value="1"/>
</dbReference>